<organism evidence="1">
    <name type="scientific">Octopus bimaculoides</name>
    <name type="common">California two-spotted octopus</name>
    <dbReference type="NCBI Taxonomy" id="37653"/>
    <lineage>
        <taxon>Eukaryota</taxon>
        <taxon>Metazoa</taxon>
        <taxon>Spiralia</taxon>
        <taxon>Lophotrochozoa</taxon>
        <taxon>Mollusca</taxon>
        <taxon>Cephalopoda</taxon>
        <taxon>Coleoidea</taxon>
        <taxon>Octopodiformes</taxon>
        <taxon>Octopoda</taxon>
        <taxon>Incirrata</taxon>
        <taxon>Octopodidae</taxon>
        <taxon>Octopus</taxon>
    </lineage>
</organism>
<protein>
    <submittedName>
        <fullName evidence="1">Uncharacterized protein</fullName>
    </submittedName>
</protein>
<proteinExistence type="predicted"/>
<dbReference type="AlphaFoldDB" id="A0A0L8H6Z4"/>
<reference evidence="1" key="1">
    <citation type="submission" date="2015-07" db="EMBL/GenBank/DDBJ databases">
        <title>MeaNS - Measles Nucleotide Surveillance Program.</title>
        <authorList>
            <person name="Tran T."/>
            <person name="Druce J."/>
        </authorList>
    </citation>
    <scope>NUCLEOTIDE SEQUENCE</scope>
    <source>
        <strain evidence="1">UCB-OBI-ISO-001</strain>
        <tissue evidence="1">Gonad</tissue>
    </source>
</reference>
<name>A0A0L8H6Z4_OCTBM</name>
<evidence type="ECO:0000313" key="1">
    <source>
        <dbReference type="EMBL" id="KOF84864.1"/>
    </source>
</evidence>
<gene>
    <name evidence="1" type="ORF">OCBIM_22021257mg</name>
</gene>
<accession>A0A0L8H6Z4</accession>
<sequence length="128" mass="14528">MTVLLSVIQKKNSNTLINFTMASHHYFNLTVNKKTKVFAQPAPHTISPDFDVIISDIPLDQVEHFPYLGCLLANKCTQKRIWNTKLELHMGHLECSFNNKDMNLTTKTMAYKAVLLSFQPCYIAANPG</sequence>
<dbReference type="EMBL" id="KQ419020">
    <property type="protein sequence ID" value="KOF84864.1"/>
    <property type="molecule type" value="Genomic_DNA"/>
</dbReference>